<feature type="region of interest" description="Disordered" evidence="1">
    <location>
        <begin position="83"/>
        <end position="103"/>
    </location>
</feature>
<evidence type="ECO:0000256" key="1">
    <source>
        <dbReference type="SAM" id="MobiDB-lite"/>
    </source>
</evidence>
<dbReference type="EnsemblPlants" id="Pp3c14_12051V3.1">
    <property type="protein sequence ID" value="PAC:32961593.CDS.1"/>
    <property type="gene ID" value="Pp3c14_12051"/>
</dbReference>
<proteinExistence type="predicted"/>
<evidence type="ECO:0000313" key="2">
    <source>
        <dbReference type="EMBL" id="PNR41000.1"/>
    </source>
</evidence>
<evidence type="ECO:0000313" key="3">
    <source>
        <dbReference type="EnsemblPlants" id="PAC:32961593.CDS.1"/>
    </source>
</evidence>
<reference evidence="2 4" key="2">
    <citation type="journal article" date="2018" name="Plant J.">
        <title>The Physcomitrella patens chromosome-scale assembly reveals moss genome structure and evolution.</title>
        <authorList>
            <person name="Lang D."/>
            <person name="Ullrich K.K."/>
            <person name="Murat F."/>
            <person name="Fuchs J."/>
            <person name="Jenkins J."/>
            <person name="Haas F.B."/>
            <person name="Piednoel M."/>
            <person name="Gundlach H."/>
            <person name="Van Bel M."/>
            <person name="Meyberg R."/>
            <person name="Vives C."/>
            <person name="Morata J."/>
            <person name="Symeonidi A."/>
            <person name="Hiss M."/>
            <person name="Muchero W."/>
            <person name="Kamisugi Y."/>
            <person name="Saleh O."/>
            <person name="Blanc G."/>
            <person name="Decker E.L."/>
            <person name="van Gessel N."/>
            <person name="Grimwood J."/>
            <person name="Hayes R.D."/>
            <person name="Graham S.W."/>
            <person name="Gunter L.E."/>
            <person name="McDaniel S.F."/>
            <person name="Hoernstein S.N.W."/>
            <person name="Larsson A."/>
            <person name="Li F.W."/>
            <person name="Perroud P.F."/>
            <person name="Phillips J."/>
            <person name="Ranjan P."/>
            <person name="Rokshar D.S."/>
            <person name="Rothfels C.J."/>
            <person name="Schneider L."/>
            <person name="Shu S."/>
            <person name="Stevenson D.W."/>
            <person name="Thummler F."/>
            <person name="Tillich M."/>
            <person name="Villarreal Aguilar J.C."/>
            <person name="Widiez T."/>
            <person name="Wong G.K."/>
            <person name="Wymore A."/>
            <person name="Zhang Y."/>
            <person name="Zimmer A.D."/>
            <person name="Quatrano R.S."/>
            <person name="Mayer K.F.X."/>
            <person name="Goodstein D."/>
            <person name="Casacuberta J.M."/>
            <person name="Vandepoele K."/>
            <person name="Reski R."/>
            <person name="Cuming A.C."/>
            <person name="Tuskan G.A."/>
            <person name="Maumus F."/>
            <person name="Salse J."/>
            <person name="Schmutz J."/>
            <person name="Rensing S.A."/>
        </authorList>
    </citation>
    <scope>NUCLEOTIDE SEQUENCE [LARGE SCALE GENOMIC DNA]</scope>
    <source>
        <strain evidence="3 4">cv. Gransden 2004</strain>
    </source>
</reference>
<gene>
    <name evidence="2" type="ORF">PHYPA_018403</name>
</gene>
<dbReference type="Proteomes" id="UP000006727">
    <property type="component" value="Chromosome 14"/>
</dbReference>
<evidence type="ECO:0000313" key="4">
    <source>
        <dbReference type="Proteomes" id="UP000006727"/>
    </source>
</evidence>
<dbReference type="AlphaFoldDB" id="A0A2K1JHG5"/>
<reference evidence="3" key="3">
    <citation type="submission" date="2020-12" db="UniProtKB">
        <authorList>
            <consortium name="EnsemblPlants"/>
        </authorList>
    </citation>
    <scope>IDENTIFICATION</scope>
</reference>
<keyword evidence="4" id="KW-1185">Reference proteome</keyword>
<organism evidence="2">
    <name type="scientific">Physcomitrium patens</name>
    <name type="common">Spreading-leaved earth moss</name>
    <name type="synonym">Physcomitrella patens</name>
    <dbReference type="NCBI Taxonomy" id="3218"/>
    <lineage>
        <taxon>Eukaryota</taxon>
        <taxon>Viridiplantae</taxon>
        <taxon>Streptophyta</taxon>
        <taxon>Embryophyta</taxon>
        <taxon>Bryophyta</taxon>
        <taxon>Bryophytina</taxon>
        <taxon>Bryopsida</taxon>
        <taxon>Funariidae</taxon>
        <taxon>Funariales</taxon>
        <taxon>Funariaceae</taxon>
        <taxon>Physcomitrium</taxon>
    </lineage>
</organism>
<dbReference type="Gramene" id="Pp3c14_12051V3.1">
    <property type="protein sequence ID" value="PAC:32961593.CDS.1"/>
    <property type="gene ID" value="Pp3c14_12051"/>
</dbReference>
<dbReference type="InParanoid" id="A0A2K1JHG5"/>
<protein>
    <submittedName>
        <fullName evidence="2 3">Uncharacterized protein</fullName>
    </submittedName>
</protein>
<sequence>MFNLYRAYSVLLAHPVITPFEAEHPHVHADRCSIFTEQVDGHKCPHNSLDSSSPYLEACSHSNTCVTTLSRVFTDENDIPRLLPPESLHQRHARSESRRRTSTLSHDSVMHVNFCRLFTASLNCDNVNLPPPNVLLCRPYSLHLISARIGKNTSIPSNLNHCKSKRADSNKVIKLHYPQTSRIHIGKTTGICVTFAG</sequence>
<accession>A0A2K1JHG5</accession>
<reference evidence="2 4" key="1">
    <citation type="journal article" date="2008" name="Science">
        <title>The Physcomitrella genome reveals evolutionary insights into the conquest of land by plants.</title>
        <authorList>
            <person name="Rensing S."/>
            <person name="Lang D."/>
            <person name="Zimmer A."/>
            <person name="Terry A."/>
            <person name="Salamov A."/>
            <person name="Shapiro H."/>
            <person name="Nishiyama T."/>
            <person name="Perroud P.-F."/>
            <person name="Lindquist E."/>
            <person name="Kamisugi Y."/>
            <person name="Tanahashi T."/>
            <person name="Sakakibara K."/>
            <person name="Fujita T."/>
            <person name="Oishi K."/>
            <person name="Shin-I T."/>
            <person name="Kuroki Y."/>
            <person name="Toyoda A."/>
            <person name="Suzuki Y."/>
            <person name="Hashimoto A."/>
            <person name="Yamaguchi K."/>
            <person name="Sugano A."/>
            <person name="Kohara Y."/>
            <person name="Fujiyama A."/>
            <person name="Anterola A."/>
            <person name="Aoki S."/>
            <person name="Ashton N."/>
            <person name="Barbazuk W.B."/>
            <person name="Barker E."/>
            <person name="Bennetzen J."/>
            <person name="Bezanilla M."/>
            <person name="Blankenship R."/>
            <person name="Cho S.H."/>
            <person name="Dutcher S."/>
            <person name="Estelle M."/>
            <person name="Fawcett J.A."/>
            <person name="Gundlach H."/>
            <person name="Hanada K."/>
            <person name="Heyl A."/>
            <person name="Hicks K.A."/>
            <person name="Hugh J."/>
            <person name="Lohr M."/>
            <person name="Mayer K."/>
            <person name="Melkozernov A."/>
            <person name="Murata T."/>
            <person name="Nelson D."/>
            <person name="Pils B."/>
            <person name="Prigge M."/>
            <person name="Reiss B."/>
            <person name="Renner T."/>
            <person name="Rombauts S."/>
            <person name="Rushton P."/>
            <person name="Sanderfoot A."/>
            <person name="Schween G."/>
            <person name="Shiu S.-H."/>
            <person name="Stueber K."/>
            <person name="Theodoulou F.L."/>
            <person name="Tu H."/>
            <person name="Van de Peer Y."/>
            <person name="Verrier P.J."/>
            <person name="Waters E."/>
            <person name="Wood A."/>
            <person name="Yang L."/>
            <person name="Cove D."/>
            <person name="Cuming A."/>
            <person name="Hasebe M."/>
            <person name="Lucas S."/>
            <person name="Mishler D.B."/>
            <person name="Reski R."/>
            <person name="Grigoriev I."/>
            <person name="Quatrano R.S."/>
            <person name="Boore J.L."/>
        </authorList>
    </citation>
    <scope>NUCLEOTIDE SEQUENCE [LARGE SCALE GENOMIC DNA]</scope>
    <source>
        <strain evidence="3 4">cv. Gransden 2004</strain>
    </source>
</reference>
<dbReference type="EMBL" id="ABEU02000014">
    <property type="protein sequence ID" value="PNR41000.1"/>
    <property type="molecule type" value="Genomic_DNA"/>
</dbReference>
<name>A0A2K1JHG5_PHYPA</name>